<protein>
    <submittedName>
        <fullName evidence="1">Uncharacterized protein</fullName>
    </submittedName>
</protein>
<keyword evidence="2" id="KW-1185">Reference proteome</keyword>
<accession>A0A182LWG0</accession>
<reference evidence="2" key="1">
    <citation type="submission" date="2013-09" db="EMBL/GenBank/DDBJ databases">
        <title>The Genome Sequence of Anopheles culicifacies species A.</title>
        <authorList>
            <consortium name="The Broad Institute Genomics Platform"/>
            <person name="Neafsey D.E."/>
            <person name="Besansky N."/>
            <person name="Howell P."/>
            <person name="Walton C."/>
            <person name="Young S.K."/>
            <person name="Zeng Q."/>
            <person name="Gargeya S."/>
            <person name="Fitzgerald M."/>
            <person name="Haas B."/>
            <person name="Abouelleil A."/>
            <person name="Allen A.W."/>
            <person name="Alvarado L."/>
            <person name="Arachchi H.M."/>
            <person name="Berlin A.M."/>
            <person name="Chapman S.B."/>
            <person name="Gainer-Dewar J."/>
            <person name="Goldberg J."/>
            <person name="Griggs A."/>
            <person name="Gujja S."/>
            <person name="Hansen M."/>
            <person name="Howarth C."/>
            <person name="Imamovic A."/>
            <person name="Ireland A."/>
            <person name="Larimer J."/>
            <person name="McCowan C."/>
            <person name="Murphy C."/>
            <person name="Pearson M."/>
            <person name="Poon T.W."/>
            <person name="Priest M."/>
            <person name="Roberts A."/>
            <person name="Saif S."/>
            <person name="Shea T."/>
            <person name="Sisk P."/>
            <person name="Sykes S."/>
            <person name="Wortman J."/>
            <person name="Nusbaum C."/>
            <person name="Birren B."/>
        </authorList>
    </citation>
    <scope>NUCLEOTIDE SEQUENCE [LARGE SCALE GENOMIC DNA]</scope>
    <source>
        <strain evidence="2">A-37</strain>
    </source>
</reference>
<evidence type="ECO:0000313" key="1">
    <source>
        <dbReference type="EnsemblMetazoa" id="ACUA003592-PA"/>
    </source>
</evidence>
<organism evidence="1 2">
    <name type="scientific">Anopheles culicifacies</name>
    <dbReference type="NCBI Taxonomy" id="139723"/>
    <lineage>
        <taxon>Eukaryota</taxon>
        <taxon>Metazoa</taxon>
        <taxon>Ecdysozoa</taxon>
        <taxon>Arthropoda</taxon>
        <taxon>Hexapoda</taxon>
        <taxon>Insecta</taxon>
        <taxon>Pterygota</taxon>
        <taxon>Neoptera</taxon>
        <taxon>Endopterygota</taxon>
        <taxon>Diptera</taxon>
        <taxon>Nematocera</taxon>
        <taxon>Culicoidea</taxon>
        <taxon>Culicidae</taxon>
        <taxon>Anophelinae</taxon>
        <taxon>Anopheles</taxon>
        <taxon>culicifacies species complex</taxon>
    </lineage>
</organism>
<sequence length="123" mass="14039">MKGTRGQIVVSVAIIMLLIESSRTSLLYTNLHYSSRWLKHQQNRWNVLVRWYPWFHLVGWDLFAPRTGCPGNETMLLTQAQQTTVTVRQALHVAHVQAVFGVRGLVAREPPPQLLLLPEAVKT</sequence>
<evidence type="ECO:0000313" key="2">
    <source>
        <dbReference type="Proteomes" id="UP000075883"/>
    </source>
</evidence>
<dbReference type="VEuPathDB" id="VectorBase:ACUA003592"/>
<proteinExistence type="predicted"/>
<reference evidence="1" key="2">
    <citation type="submission" date="2020-05" db="UniProtKB">
        <authorList>
            <consortium name="EnsemblMetazoa"/>
        </authorList>
    </citation>
    <scope>IDENTIFICATION</scope>
    <source>
        <strain evidence="1">A-37</strain>
    </source>
</reference>
<dbReference type="EnsemblMetazoa" id="ACUA003592-RA">
    <property type="protein sequence ID" value="ACUA003592-PA"/>
    <property type="gene ID" value="ACUA003592"/>
</dbReference>
<dbReference type="Proteomes" id="UP000075883">
    <property type="component" value="Unassembled WGS sequence"/>
</dbReference>
<name>A0A182LWG0_9DIPT</name>
<dbReference type="AlphaFoldDB" id="A0A182LWG0"/>
<dbReference type="EMBL" id="AXCM01018351">
    <property type="status" value="NOT_ANNOTATED_CDS"/>
    <property type="molecule type" value="Genomic_DNA"/>
</dbReference>